<dbReference type="InterPro" id="IPR036867">
    <property type="entry name" value="R3H_dom_sf"/>
</dbReference>
<protein>
    <recommendedName>
        <fullName evidence="6">RNA-binding protein KhpB</fullName>
    </recommendedName>
    <alternativeName>
        <fullName evidence="6">RNA-binding protein EloR</fullName>
    </alternativeName>
</protein>
<dbReference type="InterPro" id="IPR001374">
    <property type="entry name" value="R3H_dom"/>
</dbReference>
<accession>A0A7X2M1B5</accession>
<proteinExistence type="inferred from homology"/>
<dbReference type="Gene3D" id="3.30.300.20">
    <property type="match status" value="1"/>
</dbReference>
<dbReference type="InterPro" id="IPR034079">
    <property type="entry name" value="R3H_KhpB"/>
</dbReference>
<evidence type="ECO:0000256" key="1">
    <source>
        <dbReference type="ARBA" id="ARBA00022490"/>
    </source>
</evidence>
<comment type="domain">
    <text evidence="6">Has an N-terminal Jag-N domain and 2 RNA-binding domains (KH and R3H).</text>
</comment>
<dbReference type="Gene3D" id="3.30.1370.50">
    <property type="entry name" value="R3H-like domain"/>
    <property type="match status" value="1"/>
</dbReference>
<reference evidence="8 9" key="1">
    <citation type="submission" date="2019-11" db="EMBL/GenBank/DDBJ databases">
        <title>Bacillus lacus genome.</title>
        <authorList>
            <person name="Allen C.J."/>
            <person name="Newman J.D."/>
        </authorList>
    </citation>
    <scope>NUCLEOTIDE SEQUENCE [LARGE SCALE GENOMIC DNA]</scope>
    <source>
        <strain evidence="8 9">KCTC 33946</strain>
    </source>
</reference>
<dbReference type="InterPro" id="IPR015946">
    <property type="entry name" value="KH_dom-like_a/b"/>
</dbReference>
<comment type="function">
    <text evidence="6">A probable RNA chaperone. Forms a complex with KhpA which binds to cellular RNA and controls its expression. Plays a role in peptidoglycan (PG) homeostasis and cell length regulation.</text>
</comment>
<dbReference type="EMBL" id="WKKI01000055">
    <property type="protein sequence ID" value="MRX73999.1"/>
    <property type="molecule type" value="Genomic_DNA"/>
</dbReference>
<dbReference type="CDD" id="cd02644">
    <property type="entry name" value="R3H_jag"/>
    <property type="match status" value="1"/>
</dbReference>
<dbReference type="SMART" id="SM00393">
    <property type="entry name" value="R3H"/>
    <property type="match status" value="1"/>
</dbReference>
<dbReference type="PROSITE" id="PS51061">
    <property type="entry name" value="R3H"/>
    <property type="match status" value="1"/>
</dbReference>
<keyword evidence="5 6" id="KW-0961">Cell wall biogenesis/degradation</keyword>
<gene>
    <name evidence="6" type="primary">khpB</name>
    <name evidence="6" type="synonym">eloR</name>
    <name evidence="8" type="ORF">GJU40_17860</name>
</gene>
<dbReference type="Pfam" id="PF13083">
    <property type="entry name" value="KH_KhpA-B"/>
    <property type="match status" value="1"/>
</dbReference>
<evidence type="ECO:0000313" key="8">
    <source>
        <dbReference type="EMBL" id="MRX73999.1"/>
    </source>
</evidence>
<evidence type="ECO:0000256" key="4">
    <source>
        <dbReference type="ARBA" id="ARBA00023186"/>
    </source>
</evidence>
<evidence type="ECO:0000256" key="2">
    <source>
        <dbReference type="ARBA" id="ARBA00022884"/>
    </source>
</evidence>
<dbReference type="RefSeq" id="WP_343031613.1">
    <property type="nucleotide sequence ID" value="NZ_WKKI01000055.1"/>
</dbReference>
<dbReference type="CDD" id="cd02414">
    <property type="entry name" value="KH-II_Jag"/>
    <property type="match status" value="1"/>
</dbReference>
<comment type="similarity">
    <text evidence="6">Belongs to the KhpB RNA-binding protein family.</text>
</comment>
<evidence type="ECO:0000256" key="6">
    <source>
        <dbReference type="HAMAP-Rule" id="MF_00867"/>
    </source>
</evidence>
<dbReference type="Pfam" id="PF01424">
    <property type="entry name" value="R3H"/>
    <property type="match status" value="1"/>
</dbReference>
<dbReference type="GO" id="GO:0003723">
    <property type="term" value="F:RNA binding"/>
    <property type="evidence" value="ECO:0007669"/>
    <property type="project" value="UniProtKB-UniRule"/>
</dbReference>
<dbReference type="NCBIfam" id="NF041568">
    <property type="entry name" value="Jag_EloR"/>
    <property type="match status" value="1"/>
</dbReference>
<evidence type="ECO:0000259" key="7">
    <source>
        <dbReference type="PROSITE" id="PS51061"/>
    </source>
</evidence>
<sequence length="214" mass="23515">MKQLTATGLTVDDAVEKALMKLEASIEEVEIEVINEGKKGFLGIFGQKPAVVNVSVLVDPIKEAQAFLESVLDKMGVAAKVESKKDGRNISFQITGEKVAVLIGKRGQTLNSLEYLTQLAANKNSSHYIHVTVDAENYRQRREETLIQLAEKLARQAIATKKRVALEPMPANERKIIHGALASEKQITTCSEGEGSKRHIVISPKLRKINTADK</sequence>
<dbReference type="AlphaFoldDB" id="A0A7X2M1B5"/>
<feature type="domain" description="R3H" evidence="7">
    <location>
        <begin position="140"/>
        <end position="206"/>
    </location>
</feature>
<dbReference type="GO" id="GO:0005737">
    <property type="term" value="C:cytoplasm"/>
    <property type="evidence" value="ECO:0007669"/>
    <property type="project" value="UniProtKB-SubCell"/>
</dbReference>
<evidence type="ECO:0000313" key="9">
    <source>
        <dbReference type="Proteomes" id="UP000448867"/>
    </source>
</evidence>
<dbReference type="GO" id="GO:0008360">
    <property type="term" value="P:regulation of cell shape"/>
    <property type="evidence" value="ECO:0007669"/>
    <property type="project" value="UniProtKB-KW"/>
</dbReference>
<dbReference type="SMART" id="SM01245">
    <property type="entry name" value="Jag_N"/>
    <property type="match status" value="1"/>
</dbReference>
<dbReference type="InterPro" id="IPR032782">
    <property type="entry name" value="KhpB_N"/>
</dbReference>
<dbReference type="GO" id="GO:0009252">
    <property type="term" value="P:peptidoglycan biosynthetic process"/>
    <property type="evidence" value="ECO:0007669"/>
    <property type="project" value="UniProtKB-UniRule"/>
</dbReference>
<comment type="subcellular location">
    <subcellularLocation>
        <location evidence="6">Cytoplasm</location>
    </subcellularLocation>
</comment>
<comment type="caution">
    <text evidence="8">The sequence shown here is derived from an EMBL/GenBank/DDBJ whole genome shotgun (WGS) entry which is preliminary data.</text>
</comment>
<keyword evidence="1 6" id="KW-0963">Cytoplasm</keyword>
<dbReference type="GO" id="GO:0071555">
    <property type="term" value="P:cell wall organization"/>
    <property type="evidence" value="ECO:0007669"/>
    <property type="project" value="UniProtKB-KW"/>
</dbReference>
<name>A0A7X2M1B5_9BACI</name>
<feature type="region of interest" description="Jag_N domain" evidence="6">
    <location>
        <begin position="5"/>
        <end position="55"/>
    </location>
</feature>
<dbReference type="Gene3D" id="3.30.30.80">
    <property type="entry name" value="probable RNA-binding protein from clostridium symbiosum atcc 14940"/>
    <property type="match status" value="1"/>
</dbReference>
<organism evidence="8 9">
    <name type="scientific">Metabacillus lacus</name>
    <dbReference type="NCBI Taxonomy" id="1983721"/>
    <lineage>
        <taxon>Bacteria</taxon>
        <taxon>Bacillati</taxon>
        <taxon>Bacillota</taxon>
        <taxon>Bacilli</taxon>
        <taxon>Bacillales</taxon>
        <taxon>Bacillaceae</taxon>
        <taxon>Metabacillus</taxon>
    </lineage>
</organism>
<dbReference type="InterPro" id="IPR038008">
    <property type="entry name" value="Jag_KH"/>
</dbReference>
<evidence type="ECO:0000256" key="5">
    <source>
        <dbReference type="ARBA" id="ARBA00023316"/>
    </source>
</evidence>
<dbReference type="PANTHER" id="PTHR35800:SF1">
    <property type="entry name" value="RNA-BINDING PROTEIN KHPB"/>
    <property type="match status" value="1"/>
</dbReference>
<dbReference type="HAMAP" id="MF_00867">
    <property type="entry name" value="KhpB"/>
    <property type="match status" value="1"/>
</dbReference>
<keyword evidence="2 6" id="KW-0694">RNA-binding</keyword>
<dbReference type="InterPro" id="IPR039247">
    <property type="entry name" value="KhpB"/>
</dbReference>
<keyword evidence="3 6" id="KW-0133">Cell shape</keyword>
<dbReference type="InterPro" id="IPR038247">
    <property type="entry name" value="Jag_N_dom_sf"/>
</dbReference>
<dbReference type="Proteomes" id="UP000448867">
    <property type="component" value="Unassembled WGS sequence"/>
</dbReference>
<dbReference type="Pfam" id="PF14804">
    <property type="entry name" value="Jag_N"/>
    <property type="match status" value="1"/>
</dbReference>
<comment type="subunit">
    <text evidence="6">Forms a complex with KhpA.</text>
</comment>
<keyword evidence="4 6" id="KW-0143">Chaperone</keyword>
<dbReference type="SUPFAM" id="SSF82708">
    <property type="entry name" value="R3H domain"/>
    <property type="match status" value="1"/>
</dbReference>
<dbReference type="PANTHER" id="PTHR35800">
    <property type="entry name" value="PROTEIN JAG"/>
    <property type="match status" value="1"/>
</dbReference>
<keyword evidence="9" id="KW-1185">Reference proteome</keyword>
<evidence type="ECO:0000256" key="3">
    <source>
        <dbReference type="ARBA" id="ARBA00022960"/>
    </source>
</evidence>